<accession>A0A1S8SJX6</accession>
<organism evidence="1 2">
    <name type="scientific">Clostridium beijerinckii</name>
    <name type="common">Clostridium MP</name>
    <dbReference type="NCBI Taxonomy" id="1520"/>
    <lineage>
        <taxon>Bacteria</taxon>
        <taxon>Bacillati</taxon>
        <taxon>Bacillota</taxon>
        <taxon>Clostridia</taxon>
        <taxon>Eubacteriales</taxon>
        <taxon>Clostridiaceae</taxon>
        <taxon>Clostridium</taxon>
    </lineage>
</organism>
<evidence type="ECO:0000313" key="1">
    <source>
        <dbReference type="EMBL" id="OOM65853.1"/>
    </source>
</evidence>
<name>A0A1S8SJX6_CLOBE</name>
<reference evidence="1 2" key="1">
    <citation type="submission" date="2016-05" db="EMBL/GenBank/DDBJ databases">
        <title>Microbial solvent formation.</title>
        <authorList>
            <person name="Poehlein A."/>
            <person name="Montoya Solano J.D."/>
            <person name="Flitsch S."/>
            <person name="Krabben P."/>
            <person name="Duerre P."/>
            <person name="Daniel R."/>
        </authorList>
    </citation>
    <scope>NUCLEOTIDE SEQUENCE [LARGE SCALE GENOMIC DNA]</scope>
    <source>
        <strain evidence="1 2">DSM 53</strain>
    </source>
</reference>
<dbReference type="InterPro" id="IPR023811">
    <property type="entry name" value="CHP04076"/>
</dbReference>
<evidence type="ECO:0008006" key="3">
    <source>
        <dbReference type="Google" id="ProtNLM"/>
    </source>
</evidence>
<comment type="caution">
    <text evidence="1">The sequence shown here is derived from an EMBL/GenBank/DDBJ whole genome shotgun (WGS) entry which is preliminary data.</text>
</comment>
<dbReference type="Proteomes" id="UP000190973">
    <property type="component" value="Unassembled WGS sequence"/>
</dbReference>
<dbReference type="RefSeq" id="WP_173715090.1">
    <property type="nucleotide sequence ID" value="NZ_JABTAE010000001.1"/>
</dbReference>
<evidence type="ECO:0000313" key="2">
    <source>
        <dbReference type="Proteomes" id="UP000190973"/>
    </source>
</evidence>
<dbReference type="NCBIfam" id="TIGR04076">
    <property type="entry name" value="TIGR04076 family protein"/>
    <property type="match status" value="1"/>
</dbReference>
<dbReference type="EMBL" id="LZZI01000003">
    <property type="protein sequence ID" value="OOM65853.1"/>
    <property type="molecule type" value="Genomic_DNA"/>
</dbReference>
<dbReference type="AlphaFoldDB" id="A0A1S8SJX6"/>
<gene>
    <name evidence="1" type="ORF">CLBCK_02290</name>
</gene>
<protein>
    <recommendedName>
        <fullName evidence="3">TIGR04076 family protein</fullName>
    </recommendedName>
</protein>
<proteinExistence type="predicted"/>
<sequence>MAGNRKFRLTVKEVLKNDCPAGHKVGDTFEFGRECPAGLCITAFHAAYPLVLPFWCNGGISWEKDKNKVKVTCPDSNSLVTFELENLSNNIEESNE</sequence>